<reference evidence="2 3" key="1">
    <citation type="submission" date="2014-04" db="EMBL/GenBank/DDBJ databases">
        <authorList>
            <consortium name="DOE Joint Genome Institute"/>
            <person name="Kuo A."/>
            <person name="Kohler A."/>
            <person name="Jargeat P."/>
            <person name="Nagy L.G."/>
            <person name="Floudas D."/>
            <person name="Copeland A."/>
            <person name="Barry K.W."/>
            <person name="Cichocki N."/>
            <person name="Veneault-Fourrey C."/>
            <person name="LaButti K."/>
            <person name="Lindquist E.A."/>
            <person name="Lipzen A."/>
            <person name="Lundell T."/>
            <person name="Morin E."/>
            <person name="Murat C."/>
            <person name="Sun H."/>
            <person name="Tunlid A."/>
            <person name="Henrissat B."/>
            <person name="Grigoriev I.V."/>
            <person name="Hibbett D.S."/>
            <person name="Martin F."/>
            <person name="Nordberg H.P."/>
            <person name="Cantor M.N."/>
            <person name="Hua S.X."/>
        </authorList>
    </citation>
    <scope>NUCLEOTIDE SEQUENCE [LARGE SCALE GENOMIC DNA]</scope>
    <source>
        <strain evidence="2 3">Ve08.2h10</strain>
    </source>
</reference>
<dbReference type="OrthoDB" id="2693347at2759"/>
<evidence type="ECO:0000313" key="2">
    <source>
        <dbReference type="EMBL" id="KIK76387.1"/>
    </source>
</evidence>
<feature type="compositionally biased region" description="Polar residues" evidence="1">
    <location>
        <begin position="143"/>
        <end position="152"/>
    </location>
</feature>
<name>A0A0D0BZ74_9AGAM</name>
<protein>
    <submittedName>
        <fullName evidence="2">Uncharacterized protein</fullName>
    </submittedName>
</protein>
<feature type="region of interest" description="Disordered" evidence="1">
    <location>
        <begin position="104"/>
        <end position="190"/>
    </location>
</feature>
<evidence type="ECO:0000313" key="3">
    <source>
        <dbReference type="Proteomes" id="UP000054538"/>
    </source>
</evidence>
<accession>A0A0D0BZ74</accession>
<evidence type="ECO:0000256" key="1">
    <source>
        <dbReference type="SAM" id="MobiDB-lite"/>
    </source>
</evidence>
<organism evidence="2 3">
    <name type="scientific">Paxillus rubicundulus Ve08.2h10</name>
    <dbReference type="NCBI Taxonomy" id="930991"/>
    <lineage>
        <taxon>Eukaryota</taxon>
        <taxon>Fungi</taxon>
        <taxon>Dikarya</taxon>
        <taxon>Basidiomycota</taxon>
        <taxon>Agaricomycotina</taxon>
        <taxon>Agaricomycetes</taxon>
        <taxon>Agaricomycetidae</taxon>
        <taxon>Boletales</taxon>
        <taxon>Paxilineae</taxon>
        <taxon>Paxillaceae</taxon>
        <taxon>Paxillus</taxon>
    </lineage>
</organism>
<dbReference type="EMBL" id="KN827518">
    <property type="protein sequence ID" value="KIK76387.1"/>
    <property type="molecule type" value="Genomic_DNA"/>
</dbReference>
<proteinExistence type="predicted"/>
<gene>
    <name evidence="2" type="ORF">PAXRUDRAFT_18258</name>
</gene>
<feature type="compositionally biased region" description="Polar residues" evidence="1">
    <location>
        <begin position="104"/>
        <end position="124"/>
    </location>
</feature>
<dbReference type="InParanoid" id="A0A0D0BZ74"/>
<feature type="region of interest" description="Disordered" evidence="1">
    <location>
        <begin position="1"/>
        <end position="88"/>
    </location>
</feature>
<feature type="compositionally biased region" description="Pro residues" evidence="1">
    <location>
        <begin position="157"/>
        <end position="168"/>
    </location>
</feature>
<dbReference type="HOGENOM" id="CLU_094669_0_0_1"/>
<dbReference type="Proteomes" id="UP000054538">
    <property type="component" value="Unassembled WGS sequence"/>
</dbReference>
<reference evidence="3" key="2">
    <citation type="submission" date="2015-01" db="EMBL/GenBank/DDBJ databases">
        <title>Evolutionary Origins and Diversification of the Mycorrhizal Mutualists.</title>
        <authorList>
            <consortium name="DOE Joint Genome Institute"/>
            <consortium name="Mycorrhizal Genomics Consortium"/>
            <person name="Kohler A."/>
            <person name="Kuo A."/>
            <person name="Nagy L.G."/>
            <person name="Floudas D."/>
            <person name="Copeland A."/>
            <person name="Barry K.W."/>
            <person name="Cichocki N."/>
            <person name="Veneault-Fourrey C."/>
            <person name="LaButti K."/>
            <person name="Lindquist E.A."/>
            <person name="Lipzen A."/>
            <person name="Lundell T."/>
            <person name="Morin E."/>
            <person name="Murat C."/>
            <person name="Riley R."/>
            <person name="Ohm R."/>
            <person name="Sun H."/>
            <person name="Tunlid A."/>
            <person name="Henrissat B."/>
            <person name="Grigoriev I.V."/>
            <person name="Hibbett D.S."/>
            <person name="Martin F."/>
        </authorList>
    </citation>
    <scope>NUCLEOTIDE SEQUENCE [LARGE SCALE GENOMIC DNA]</scope>
    <source>
        <strain evidence="3">Ve08.2h10</strain>
    </source>
</reference>
<keyword evidence="3" id="KW-1185">Reference proteome</keyword>
<feature type="compositionally biased region" description="Basic residues" evidence="1">
    <location>
        <begin position="125"/>
        <end position="135"/>
    </location>
</feature>
<sequence length="257" mass="27809">MSEDLYAPSPTTSSLKDSPVANVILGDKSAPPTPPAIKSTGNRSPTNPDDDLQVLLDSDIDRVIPGDKTAPPIPPTLRSTSNASAISPGDSLFLVSDKNFENTTKALPDSKSSSSANKENTSPRKVNKPKHRKSVKLVVKNPLSVSLLTSAKVNMPKLPPPPPPPPKAPEQEQKDTMLSQAKKPKGKMHVPSAQCGQSLCIQHWLKQVKTGGTKDELNTYRWGVVSAEQHKAYNNEANQVVFNKTWSDKTLINGTMY</sequence>
<dbReference type="AlphaFoldDB" id="A0A0D0BZ74"/>